<dbReference type="EMBL" id="HE575323">
    <property type="protein sequence ID" value="CCC94075.1"/>
    <property type="molecule type" value="Genomic_DNA"/>
</dbReference>
<dbReference type="AlphaFoldDB" id="G0UXF8"/>
<keyword evidence="3" id="KW-0808">Transferase</keyword>
<evidence type="ECO:0000259" key="6">
    <source>
        <dbReference type="Pfam" id="PF05175"/>
    </source>
</evidence>
<reference evidence="7" key="1">
    <citation type="journal article" date="2012" name="Proc. Natl. Acad. Sci. U.S.A.">
        <title>Antigenic diversity is generated by distinct evolutionary mechanisms in African trypanosome species.</title>
        <authorList>
            <person name="Jackson A.P."/>
            <person name="Berry A."/>
            <person name="Aslett M."/>
            <person name="Allison H.C."/>
            <person name="Burton P."/>
            <person name="Vavrova-Anderson J."/>
            <person name="Brown R."/>
            <person name="Browne H."/>
            <person name="Corton N."/>
            <person name="Hauser H."/>
            <person name="Gamble J."/>
            <person name="Gilderthorp R."/>
            <person name="Marcello L."/>
            <person name="McQuillan J."/>
            <person name="Otto T.D."/>
            <person name="Quail M.A."/>
            <person name="Sanders M.J."/>
            <person name="van Tonder A."/>
            <person name="Ginger M.L."/>
            <person name="Field M.C."/>
            <person name="Barry J.D."/>
            <person name="Hertz-Fowler C."/>
            <person name="Berriman M."/>
        </authorList>
    </citation>
    <scope>NUCLEOTIDE SEQUENCE</scope>
    <source>
        <strain evidence="7">IL3000</strain>
    </source>
</reference>
<dbReference type="InterPro" id="IPR029063">
    <property type="entry name" value="SAM-dependent_MTases_sf"/>
</dbReference>
<dbReference type="NCBIfam" id="TIGR00536">
    <property type="entry name" value="hemK_fam"/>
    <property type="match status" value="1"/>
</dbReference>
<accession>G0UXF8</accession>
<evidence type="ECO:0000256" key="5">
    <source>
        <dbReference type="ARBA" id="ARBA00048391"/>
    </source>
</evidence>
<dbReference type="PANTHER" id="PTHR18895">
    <property type="entry name" value="HEMK METHYLTRANSFERASE"/>
    <property type="match status" value="1"/>
</dbReference>
<proteinExistence type="predicted"/>
<dbReference type="GO" id="GO:0003676">
    <property type="term" value="F:nucleic acid binding"/>
    <property type="evidence" value="ECO:0007669"/>
    <property type="project" value="InterPro"/>
</dbReference>
<gene>
    <name evidence="7" type="ORF">TCIL3000_10_8510</name>
</gene>
<dbReference type="Pfam" id="PF05175">
    <property type="entry name" value="MTS"/>
    <property type="match status" value="1"/>
</dbReference>
<protein>
    <recommendedName>
        <fullName evidence="1">peptide chain release factor N(5)-glutamine methyltransferase</fullName>
        <ecNumber evidence="1">2.1.1.297</ecNumber>
    </recommendedName>
</protein>
<organism evidence="7">
    <name type="scientific">Trypanosoma congolense (strain IL3000)</name>
    <dbReference type="NCBI Taxonomy" id="1068625"/>
    <lineage>
        <taxon>Eukaryota</taxon>
        <taxon>Discoba</taxon>
        <taxon>Euglenozoa</taxon>
        <taxon>Kinetoplastea</taxon>
        <taxon>Metakinetoplastina</taxon>
        <taxon>Trypanosomatida</taxon>
        <taxon>Trypanosomatidae</taxon>
        <taxon>Trypanosoma</taxon>
        <taxon>Nannomonas</taxon>
    </lineage>
</organism>
<evidence type="ECO:0000256" key="3">
    <source>
        <dbReference type="ARBA" id="ARBA00022679"/>
    </source>
</evidence>
<dbReference type="Gene3D" id="3.40.50.150">
    <property type="entry name" value="Vaccinia Virus protein VP39"/>
    <property type="match status" value="1"/>
</dbReference>
<dbReference type="CDD" id="cd02440">
    <property type="entry name" value="AdoMet_MTases"/>
    <property type="match status" value="1"/>
</dbReference>
<evidence type="ECO:0000256" key="1">
    <source>
        <dbReference type="ARBA" id="ARBA00012771"/>
    </source>
</evidence>
<dbReference type="PANTHER" id="PTHR18895:SF74">
    <property type="entry name" value="MTRF1L RELEASE FACTOR GLUTAMINE METHYLTRANSFERASE"/>
    <property type="match status" value="1"/>
</dbReference>
<dbReference type="InterPro" id="IPR007848">
    <property type="entry name" value="Small_mtfrase_dom"/>
</dbReference>
<sequence>MRRCLFVPGLCTTRQQFMHLTTSHGKGHGLKMVSVLSPMAAEEGPAEVAEPPEDGAIGVVTEIGEELMRSYPKSVQKSTLRSTLLSTTEREQLTRMIFDTHYAGKDKNKDDEAMWYQSALEVHWLEEWALESLGDQKRDDARRSVKKAVLQRVDLHKPLAYIIGSQPFYGCNIKCSPPLLCPRPETEMWTHWFVRTYLSSITEECASLRVLDLCCGTGCIGIAVAKHVPFVQVVAVDIAEEAVRASEHNARHNGIPSSRFRVVKSDMFEAFCAPEGTTSSLTQYDTKSTRRPLAPEHVGSFDVVLCNPPYVLPEQYVDLPPSVKLWESKLALVGDEKRELQHHLYFQELCEYGSAILKPKSQRNSALHNAPNIIIEVGLQAEIVASLMERSKLWENVEVHLDFAQQMRWISASSSH</sequence>
<dbReference type="EC" id="2.1.1.297" evidence="1"/>
<keyword evidence="2" id="KW-0489">Methyltransferase</keyword>
<dbReference type="GO" id="GO:0005739">
    <property type="term" value="C:mitochondrion"/>
    <property type="evidence" value="ECO:0007669"/>
    <property type="project" value="TreeGrafter"/>
</dbReference>
<evidence type="ECO:0000256" key="4">
    <source>
        <dbReference type="ARBA" id="ARBA00022691"/>
    </source>
</evidence>
<dbReference type="VEuPathDB" id="TriTrypDB:TcIL3000_10_8510"/>
<comment type="catalytic activity">
    <reaction evidence="5">
        <text>L-glutaminyl-[peptide chain release factor] + S-adenosyl-L-methionine = N(5)-methyl-L-glutaminyl-[peptide chain release factor] + S-adenosyl-L-homocysteine + H(+)</text>
        <dbReference type="Rhea" id="RHEA:42896"/>
        <dbReference type="Rhea" id="RHEA-COMP:10271"/>
        <dbReference type="Rhea" id="RHEA-COMP:10272"/>
        <dbReference type="ChEBI" id="CHEBI:15378"/>
        <dbReference type="ChEBI" id="CHEBI:30011"/>
        <dbReference type="ChEBI" id="CHEBI:57856"/>
        <dbReference type="ChEBI" id="CHEBI:59789"/>
        <dbReference type="ChEBI" id="CHEBI:61891"/>
        <dbReference type="EC" id="2.1.1.297"/>
    </reaction>
</comment>
<dbReference type="PROSITE" id="PS00092">
    <property type="entry name" value="N6_MTASE"/>
    <property type="match status" value="1"/>
</dbReference>
<evidence type="ECO:0000256" key="2">
    <source>
        <dbReference type="ARBA" id="ARBA00022603"/>
    </source>
</evidence>
<dbReference type="GO" id="GO:0032259">
    <property type="term" value="P:methylation"/>
    <property type="evidence" value="ECO:0007669"/>
    <property type="project" value="UniProtKB-KW"/>
</dbReference>
<dbReference type="InterPro" id="IPR004556">
    <property type="entry name" value="HemK-like"/>
</dbReference>
<dbReference type="InterPro" id="IPR050320">
    <property type="entry name" value="N5-glutamine_MTase"/>
</dbReference>
<name>G0UXF8_TRYCI</name>
<evidence type="ECO:0000313" key="7">
    <source>
        <dbReference type="EMBL" id="CCC94075.1"/>
    </source>
</evidence>
<feature type="domain" description="Methyltransferase small" evidence="6">
    <location>
        <begin position="198"/>
        <end position="270"/>
    </location>
</feature>
<dbReference type="SUPFAM" id="SSF53335">
    <property type="entry name" value="S-adenosyl-L-methionine-dependent methyltransferases"/>
    <property type="match status" value="1"/>
</dbReference>
<dbReference type="GO" id="GO:0102559">
    <property type="term" value="F:peptide chain release factor N(5)-glutamine methyltransferase activity"/>
    <property type="evidence" value="ECO:0007669"/>
    <property type="project" value="UniProtKB-EC"/>
</dbReference>
<dbReference type="InterPro" id="IPR002052">
    <property type="entry name" value="DNA_methylase_N6_adenine_CS"/>
</dbReference>
<keyword evidence="4" id="KW-0949">S-adenosyl-L-methionine</keyword>